<dbReference type="SUPFAM" id="SSF50104">
    <property type="entry name" value="Translation proteins SH3-like domain"/>
    <property type="match status" value="1"/>
</dbReference>
<evidence type="ECO:0000256" key="3">
    <source>
        <dbReference type="ARBA" id="ARBA00022884"/>
    </source>
</evidence>
<dbReference type="InterPro" id="IPR057264">
    <property type="entry name" value="Ribosomal_uL24_C"/>
</dbReference>
<dbReference type="NCBIfam" id="TIGR01079">
    <property type="entry name" value="rplX_bact"/>
    <property type="match status" value="1"/>
</dbReference>
<dbReference type="InterPro" id="IPR003256">
    <property type="entry name" value="Ribosomal_uL24"/>
</dbReference>
<dbReference type="CDD" id="cd06089">
    <property type="entry name" value="KOW_RPL26"/>
    <property type="match status" value="1"/>
</dbReference>
<keyword evidence="2 8" id="KW-0699">rRNA-binding</keyword>
<evidence type="ECO:0000256" key="4">
    <source>
        <dbReference type="ARBA" id="ARBA00022980"/>
    </source>
</evidence>
<dbReference type="HAMAP" id="MF_01326_B">
    <property type="entry name" value="Ribosomal_uL24_B"/>
    <property type="match status" value="1"/>
</dbReference>
<dbReference type="PROSITE" id="PS01108">
    <property type="entry name" value="RIBOSOMAL_L24"/>
    <property type="match status" value="1"/>
</dbReference>
<dbReference type="Pfam" id="PF17136">
    <property type="entry name" value="ribosomal_L24"/>
    <property type="match status" value="1"/>
</dbReference>
<dbReference type="InterPro" id="IPR041988">
    <property type="entry name" value="Ribosomal_uL24_KOW"/>
</dbReference>
<dbReference type="STRING" id="1617427.UZ20_WS6002000145"/>
<comment type="similarity">
    <text evidence="1 8 9">Belongs to the universal ribosomal protein uL24 family.</text>
</comment>
<name>A0A136KL96_9BACT</name>
<evidence type="ECO:0000256" key="9">
    <source>
        <dbReference type="RuleBase" id="RU003477"/>
    </source>
</evidence>
<evidence type="ECO:0000256" key="5">
    <source>
        <dbReference type="ARBA" id="ARBA00023274"/>
    </source>
</evidence>
<dbReference type="Pfam" id="PF00467">
    <property type="entry name" value="KOW"/>
    <property type="match status" value="1"/>
</dbReference>
<dbReference type="InterPro" id="IPR005824">
    <property type="entry name" value="KOW"/>
</dbReference>
<protein>
    <recommendedName>
        <fullName evidence="6 8">Large ribosomal subunit protein uL24</fullName>
    </recommendedName>
</protein>
<evidence type="ECO:0000256" key="2">
    <source>
        <dbReference type="ARBA" id="ARBA00022730"/>
    </source>
</evidence>
<dbReference type="SMART" id="SM00739">
    <property type="entry name" value="KOW"/>
    <property type="match status" value="1"/>
</dbReference>
<evidence type="ECO:0000259" key="10">
    <source>
        <dbReference type="SMART" id="SM00739"/>
    </source>
</evidence>
<comment type="function">
    <text evidence="7 8">One of the proteins that surrounds the polypeptide exit tunnel on the outside of the subunit.</text>
</comment>
<keyword evidence="5 8" id="KW-0687">Ribonucleoprotein</keyword>
<feature type="domain" description="KOW" evidence="10">
    <location>
        <begin position="2"/>
        <end position="29"/>
    </location>
</feature>
<sequence length="101" mass="11279">MKIKKGDTVKVITGKEKGKTGKVNRVFRESERVVVEGVNIAKRHRKATSQNTKSGIIEFESPIAISNVMLIDSKTGKTSRVGFKFENNKKFRVAKKSGEKI</sequence>
<dbReference type="GO" id="GO:1990904">
    <property type="term" value="C:ribonucleoprotein complex"/>
    <property type="evidence" value="ECO:0007669"/>
    <property type="project" value="UniProtKB-KW"/>
</dbReference>
<keyword evidence="3 8" id="KW-0694">RNA-binding</keyword>
<evidence type="ECO:0000313" key="12">
    <source>
        <dbReference type="Proteomes" id="UP000070449"/>
    </source>
</evidence>
<dbReference type="FunFam" id="2.30.30.30:FF:000004">
    <property type="entry name" value="50S ribosomal protein L24"/>
    <property type="match status" value="1"/>
</dbReference>
<evidence type="ECO:0000256" key="6">
    <source>
        <dbReference type="ARBA" id="ARBA00035206"/>
    </source>
</evidence>
<accession>A0A136KL96</accession>
<dbReference type="InterPro" id="IPR008991">
    <property type="entry name" value="Translation_prot_SH3-like_sf"/>
</dbReference>
<dbReference type="InterPro" id="IPR014722">
    <property type="entry name" value="Rib_uL2_dom2"/>
</dbReference>
<dbReference type="EMBL" id="JYPD01000010">
    <property type="protein sequence ID" value="KXK10063.1"/>
    <property type="molecule type" value="Genomic_DNA"/>
</dbReference>
<dbReference type="InterPro" id="IPR005825">
    <property type="entry name" value="Ribosomal_uL24_CS"/>
</dbReference>
<comment type="function">
    <text evidence="8">One of two assembly initiator proteins, it binds directly to the 5'-end of the 23S rRNA, where it nucleates assembly of the 50S subunit.</text>
</comment>
<dbReference type="PANTHER" id="PTHR12903">
    <property type="entry name" value="MITOCHONDRIAL RIBOSOMAL PROTEIN L24"/>
    <property type="match status" value="1"/>
</dbReference>
<comment type="subunit">
    <text evidence="8">Part of the 50S ribosomal subunit.</text>
</comment>
<gene>
    <name evidence="8 11" type="primary">rplX</name>
    <name evidence="11" type="ORF">UZ20_WS6002000145</name>
</gene>
<proteinExistence type="inferred from homology"/>
<evidence type="ECO:0000256" key="8">
    <source>
        <dbReference type="HAMAP-Rule" id="MF_01326"/>
    </source>
</evidence>
<reference evidence="11 12" key="1">
    <citation type="submission" date="2015-02" db="EMBL/GenBank/DDBJ databases">
        <title>Improved understanding of the partial-nitritation anammox process through 23 genomes representing the majority of the microbial community.</title>
        <authorList>
            <person name="Speth D.R."/>
            <person name="In T Zandt M."/>
            <person name="Guerrero Cruz S."/>
            <person name="Jetten M.S."/>
            <person name="Dutilh B.E."/>
        </authorList>
    </citation>
    <scope>NUCLEOTIDE SEQUENCE [LARGE SCALE GENOMIC DNA]</scope>
    <source>
        <strain evidence="11">OLB21</strain>
    </source>
</reference>
<evidence type="ECO:0000256" key="1">
    <source>
        <dbReference type="ARBA" id="ARBA00010618"/>
    </source>
</evidence>
<evidence type="ECO:0000256" key="7">
    <source>
        <dbReference type="ARBA" id="ARBA00058688"/>
    </source>
</evidence>
<organism evidence="11 12">
    <name type="scientific">candidate division WS6 bacterium OLB21</name>
    <dbReference type="NCBI Taxonomy" id="1617427"/>
    <lineage>
        <taxon>Bacteria</taxon>
        <taxon>Candidatus Dojkabacteria</taxon>
    </lineage>
</organism>
<dbReference type="GO" id="GO:0006412">
    <property type="term" value="P:translation"/>
    <property type="evidence" value="ECO:0007669"/>
    <property type="project" value="UniProtKB-UniRule"/>
</dbReference>
<dbReference type="AlphaFoldDB" id="A0A136KL96"/>
<dbReference type="GO" id="GO:0019843">
    <property type="term" value="F:rRNA binding"/>
    <property type="evidence" value="ECO:0007669"/>
    <property type="project" value="UniProtKB-UniRule"/>
</dbReference>
<dbReference type="GO" id="GO:0005840">
    <property type="term" value="C:ribosome"/>
    <property type="evidence" value="ECO:0007669"/>
    <property type="project" value="UniProtKB-KW"/>
</dbReference>
<dbReference type="GO" id="GO:0003735">
    <property type="term" value="F:structural constituent of ribosome"/>
    <property type="evidence" value="ECO:0007669"/>
    <property type="project" value="InterPro"/>
</dbReference>
<dbReference type="Proteomes" id="UP000070449">
    <property type="component" value="Unassembled WGS sequence"/>
</dbReference>
<evidence type="ECO:0000313" key="11">
    <source>
        <dbReference type="EMBL" id="KXK10063.1"/>
    </source>
</evidence>
<keyword evidence="4 8" id="KW-0689">Ribosomal protein</keyword>
<dbReference type="Gene3D" id="2.30.30.30">
    <property type="match status" value="1"/>
</dbReference>
<comment type="caution">
    <text evidence="11">The sequence shown here is derived from an EMBL/GenBank/DDBJ whole genome shotgun (WGS) entry which is preliminary data.</text>
</comment>
<dbReference type="PATRIC" id="fig|1617427.3.peg.153"/>